<feature type="chain" id="PRO_5022902082" evidence="4">
    <location>
        <begin position="25"/>
        <end position="344"/>
    </location>
</feature>
<feature type="signal peptide" evidence="4">
    <location>
        <begin position="1"/>
        <end position="24"/>
    </location>
</feature>
<organism evidence="5 6">
    <name type="scientific">Botrimarina colliarenosi</name>
    <dbReference type="NCBI Taxonomy" id="2528001"/>
    <lineage>
        <taxon>Bacteria</taxon>
        <taxon>Pseudomonadati</taxon>
        <taxon>Planctomycetota</taxon>
        <taxon>Planctomycetia</taxon>
        <taxon>Pirellulales</taxon>
        <taxon>Lacipirellulaceae</taxon>
        <taxon>Botrimarina</taxon>
    </lineage>
</organism>
<sequence precursor="true">MRYEKVLTLALASMGLLVGARAEAGLLGVDVSKWQGYVNWNAMESSGVDFAFARATRGNDYDDEYFVRNMNGARAAGIPIGPYHYSQPATSMNAYSDPVKQDAINEANDFVDAIQPFYEQYPGSYLRPVLDVEELPTSAEVDTVSEQKTYLSAWVKDFNSVVQERLGLDVIIYCNSNYARNYLTSDLSSFDLWIARWTYTTSSRPTAANLGIWDSWDFWQFSDSETIGGESPVDGDYFDGTVDDLQAFIVGAGPLEGDYNNDGFVDAADYTMWRDSYLAFGDWPADGNGNSVVEQGDYDLWSANYGEAAPPSATAVPEPVCVLLLAVGLASLASPHRQVSGHHR</sequence>
<dbReference type="Gene3D" id="3.20.20.80">
    <property type="entry name" value="Glycosidases"/>
    <property type="match status" value="1"/>
</dbReference>
<dbReference type="SMART" id="SM00641">
    <property type="entry name" value="Glyco_25"/>
    <property type="match status" value="1"/>
</dbReference>
<protein>
    <submittedName>
        <fullName evidence="5">Lysozyme M1</fullName>
        <ecNumber evidence="5">3.2.1.17</ecNumber>
    </submittedName>
</protein>
<dbReference type="SUPFAM" id="SSF63446">
    <property type="entry name" value="Type I dockerin domain"/>
    <property type="match status" value="1"/>
</dbReference>
<keyword evidence="2 5" id="KW-0378">Hydrolase</keyword>
<evidence type="ECO:0000313" key="6">
    <source>
        <dbReference type="Proteomes" id="UP000317421"/>
    </source>
</evidence>
<proteinExistence type="inferred from homology"/>
<keyword evidence="4" id="KW-0732">Signal</keyword>
<comment type="similarity">
    <text evidence="1">Belongs to the glycosyl hydrolase 25 family.</text>
</comment>
<evidence type="ECO:0000313" key="5">
    <source>
        <dbReference type="EMBL" id="TWU00538.1"/>
    </source>
</evidence>
<evidence type="ECO:0000256" key="2">
    <source>
        <dbReference type="ARBA" id="ARBA00022801"/>
    </source>
</evidence>
<dbReference type="GO" id="GO:0000272">
    <property type="term" value="P:polysaccharide catabolic process"/>
    <property type="evidence" value="ECO:0007669"/>
    <property type="project" value="InterPro"/>
</dbReference>
<evidence type="ECO:0000256" key="4">
    <source>
        <dbReference type="SAM" id="SignalP"/>
    </source>
</evidence>
<evidence type="ECO:0000256" key="3">
    <source>
        <dbReference type="ARBA" id="ARBA00023295"/>
    </source>
</evidence>
<dbReference type="Pfam" id="PF01183">
    <property type="entry name" value="Glyco_hydro_25"/>
    <property type="match status" value="1"/>
</dbReference>
<dbReference type="EMBL" id="SJPR01000001">
    <property type="protein sequence ID" value="TWU00538.1"/>
    <property type="molecule type" value="Genomic_DNA"/>
</dbReference>
<dbReference type="InterPro" id="IPR002053">
    <property type="entry name" value="Glyco_hydro_25"/>
</dbReference>
<reference evidence="5 6" key="1">
    <citation type="submission" date="2019-02" db="EMBL/GenBank/DDBJ databases">
        <title>Deep-cultivation of Planctomycetes and their phenomic and genomic characterization uncovers novel biology.</title>
        <authorList>
            <person name="Wiegand S."/>
            <person name="Jogler M."/>
            <person name="Boedeker C."/>
            <person name="Pinto D."/>
            <person name="Vollmers J."/>
            <person name="Rivas-Marin E."/>
            <person name="Kohn T."/>
            <person name="Peeters S.H."/>
            <person name="Heuer A."/>
            <person name="Rast P."/>
            <person name="Oberbeckmann S."/>
            <person name="Bunk B."/>
            <person name="Jeske O."/>
            <person name="Meyerdierks A."/>
            <person name="Storesund J.E."/>
            <person name="Kallscheuer N."/>
            <person name="Luecker S."/>
            <person name="Lage O.M."/>
            <person name="Pohl T."/>
            <person name="Merkel B.J."/>
            <person name="Hornburger P."/>
            <person name="Mueller R.-W."/>
            <person name="Bruemmer F."/>
            <person name="Labrenz M."/>
            <person name="Spormann A.M."/>
            <person name="Op Den Camp H."/>
            <person name="Overmann J."/>
            <person name="Amann R."/>
            <person name="Jetten M.S.M."/>
            <person name="Mascher T."/>
            <person name="Medema M.H."/>
            <person name="Devos D.P."/>
            <person name="Kaster A.-K."/>
            <person name="Ovreas L."/>
            <person name="Rohde M."/>
            <person name="Galperin M.Y."/>
            <person name="Jogler C."/>
        </authorList>
    </citation>
    <scope>NUCLEOTIDE SEQUENCE [LARGE SCALE GENOMIC DNA]</scope>
    <source>
        <strain evidence="5 6">Pla108</strain>
    </source>
</reference>
<evidence type="ECO:0000256" key="1">
    <source>
        <dbReference type="ARBA" id="ARBA00010646"/>
    </source>
</evidence>
<dbReference type="Proteomes" id="UP000317421">
    <property type="component" value="Unassembled WGS sequence"/>
</dbReference>
<dbReference type="InterPro" id="IPR017853">
    <property type="entry name" value="GH"/>
</dbReference>
<dbReference type="PANTHER" id="PTHR34135">
    <property type="entry name" value="LYSOZYME"/>
    <property type="match status" value="1"/>
</dbReference>
<keyword evidence="6" id="KW-1185">Reference proteome</keyword>
<dbReference type="EC" id="3.2.1.17" evidence="5"/>
<dbReference type="GO" id="GO:0003796">
    <property type="term" value="F:lysozyme activity"/>
    <property type="evidence" value="ECO:0007669"/>
    <property type="project" value="UniProtKB-EC"/>
</dbReference>
<dbReference type="SUPFAM" id="SSF51445">
    <property type="entry name" value="(Trans)glycosidases"/>
    <property type="match status" value="1"/>
</dbReference>
<gene>
    <name evidence="5" type="primary">acm_1</name>
    <name evidence="5" type="ORF">Pla108_14900</name>
</gene>
<dbReference type="PANTHER" id="PTHR34135:SF2">
    <property type="entry name" value="LYSOZYME"/>
    <property type="match status" value="1"/>
</dbReference>
<comment type="caution">
    <text evidence="5">The sequence shown here is derived from an EMBL/GenBank/DDBJ whole genome shotgun (WGS) entry which is preliminary data.</text>
</comment>
<keyword evidence="3 5" id="KW-0326">Glycosidase</keyword>
<dbReference type="CDD" id="cd00599">
    <property type="entry name" value="GH25_muramidase"/>
    <property type="match status" value="1"/>
</dbReference>
<dbReference type="AlphaFoldDB" id="A0A5C6AM29"/>
<accession>A0A5C6AM29</accession>
<dbReference type="InterPro" id="IPR018077">
    <property type="entry name" value="Glyco_hydro_fam25_subgr"/>
</dbReference>
<name>A0A5C6AM29_9BACT</name>
<dbReference type="GO" id="GO:0009253">
    <property type="term" value="P:peptidoglycan catabolic process"/>
    <property type="evidence" value="ECO:0007669"/>
    <property type="project" value="InterPro"/>
</dbReference>
<dbReference type="PROSITE" id="PS51904">
    <property type="entry name" value="GLYCOSYL_HYDROL_F25_2"/>
    <property type="match status" value="1"/>
</dbReference>
<dbReference type="InterPro" id="IPR036439">
    <property type="entry name" value="Dockerin_dom_sf"/>
</dbReference>
<dbReference type="GO" id="GO:0016998">
    <property type="term" value="P:cell wall macromolecule catabolic process"/>
    <property type="evidence" value="ECO:0007669"/>
    <property type="project" value="InterPro"/>
</dbReference>